<feature type="compositionally biased region" description="Polar residues" evidence="1">
    <location>
        <begin position="12"/>
        <end position="23"/>
    </location>
</feature>
<organism evidence="3 4">
    <name type="scientific">Cytobacillus citreus</name>
    <dbReference type="NCBI Taxonomy" id="2833586"/>
    <lineage>
        <taxon>Bacteria</taxon>
        <taxon>Bacillati</taxon>
        <taxon>Bacillota</taxon>
        <taxon>Bacilli</taxon>
        <taxon>Bacillales</taxon>
        <taxon>Bacillaceae</taxon>
        <taxon>Cytobacillus</taxon>
    </lineage>
</organism>
<evidence type="ECO:0000313" key="4">
    <source>
        <dbReference type="Proteomes" id="UP000681027"/>
    </source>
</evidence>
<dbReference type="EMBL" id="JAGYPM010000001">
    <property type="protein sequence ID" value="MBS4188969.1"/>
    <property type="molecule type" value="Genomic_DNA"/>
</dbReference>
<feature type="transmembrane region" description="Helical" evidence="2">
    <location>
        <begin position="45"/>
        <end position="67"/>
    </location>
</feature>
<keyword evidence="2" id="KW-0472">Membrane</keyword>
<evidence type="ECO:0000256" key="2">
    <source>
        <dbReference type="SAM" id="Phobius"/>
    </source>
</evidence>
<proteinExistence type="predicted"/>
<gene>
    <name evidence="3" type="ORF">KHA94_01895</name>
</gene>
<feature type="region of interest" description="Disordered" evidence="1">
    <location>
        <begin position="1"/>
        <end position="23"/>
    </location>
</feature>
<keyword evidence="2" id="KW-1133">Transmembrane helix</keyword>
<evidence type="ECO:0000313" key="3">
    <source>
        <dbReference type="EMBL" id="MBS4188969.1"/>
    </source>
</evidence>
<name>A0ABS5NNE6_9BACI</name>
<reference evidence="3 4" key="1">
    <citation type="submission" date="2021-05" db="EMBL/GenBank/DDBJ databases">
        <title>Novel Bacillus species.</title>
        <authorList>
            <person name="Liu G."/>
        </authorList>
    </citation>
    <scope>NUCLEOTIDE SEQUENCE [LARGE SCALE GENOMIC DNA]</scope>
    <source>
        <strain evidence="3 4">FJAT-49705</strain>
    </source>
</reference>
<dbReference type="RefSeq" id="WP_213100459.1">
    <property type="nucleotide sequence ID" value="NZ_JAGYPM010000001.1"/>
</dbReference>
<keyword evidence="4" id="KW-1185">Reference proteome</keyword>
<keyword evidence="2" id="KW-0812">Transmembrane</keyword>
<accession>A0ABS5NNE6</accession>
<protein>
    <submittedName>
        <fullName evidence="3">Uncharacterized protein</fullName>
    </submittedName>
</protein>
<comment type="caution">
    <text evidence="3">The sequence shown here is derived from an EMBL/GenBank/DDBJ whole genome shotgun (WGS) entry which is preliminary data.</text>
</comment>
<dbReference type="Proteomes" id="UP000681027">
    <property type="component" value="Unassembled WGS sequence"/>
</dbReference>
<sequence>MKSLSECELSFQDLNESPRSSRQKQQTFQKIMHELSREPETKRLLLPKILTGIVSLSACFLFGFIIFTETNLNSGASLITSIEGKEIVQMGLAFSKSETSFIPIEEDRQKNFLKIKNDNSRKLVFDMIKNAEISTIKPVFDPSYDLMIKLEGPDILKIKVWEEEGDLYIKELSEDEYYYVSKEKSEDFFKYVNSLYHYIEKPK</sequence>
<evidence type="ECO:0000256" key="1">
    <source>
        <dbReference type="SAM" id="MobiDB-lite"/>
    </source>
</evidence>